<feature type="binding site" description="axial binding residue" evidence="6">
    <location>
        <position position="491"/>
    </location>
    <ligand>
        <name>heme</name>
        <dbReference type="ChEBI" id="CHEBI:30413"/>
    </ligand>
    <ligandPart>
        <name>Fe</name>
        <dbReference type="ChEBI" id="CHEBI:18248"/>
    </ligandPart>
</feature>
<dbReference type="EMBL" id="JAPQKN010000002">
    <property type="protein sequence ID" value="KAJ5168033.1"/>
    <property type="molecule type" value="Genomic_DNA"/>
</dbReference>
<dbReference type="GO" id="GO:0020037">
    <property type="term" value="F:heme binding"/>
    <property type="evidence" value="ECO:0007669"/>
    <property type="project" value="InterPro"/>
</dbReference>
<dbReference type="PANTHER" id="PTHR24305:SF87">
    <property type="entry name" value="CYTOCHROME P450 MONOOXYGENASE ALND-RELATED"/>
    <property type="match status" value="1"/>
</dbReference>
<dbReference type="GeneID" id="81424928"/>
<proteinExistence type="inferred from homology"/>
<dbReference type="InterPro" id="IPR002403">
    <property type="entry name" value="Cyt_P450_E_grp-IV"/>
</dbReference>
<dbReference type="CDD" id="cd00302">
    <property type="entry name" value="cytochrome_P450"/>
    <property type="match status" value="1"/>
</dbReference>
<dbReference type="GO" id="GO:0016705">
    <property type="term" value="F:oxidoreductase activity, acting on paired donors, with incorporation or reduction of molecular oxygen"/>
    <property type="evidence" value="ECO:0007669"/>
    <property type="project" value="InterPro"/>
</dbReference>
<reference evidence="7" key="2">
    <citation type="journal article" date="2023" name="IMA Fungus">
        <title>Comparative genomic study of the Penicillium genus elucidates a diverse pangenome and 15 lateral gene transfer events.</title>
        <authorList>
            <person name="Petersen C."/>
            <person name="Sorensen T."/>
            <person name="Nielsen M.R."/>
            <person name="Sondergaard T.E."/>
            <person name="Sorensen J.L."/>
            <person name="Fitzpatrick D.A."/>
            <person name="Frisvad J.C."/>
            <person name="Nielsen K.L."/>
        </authorList>
    </citation>
    <scope>NUCLEOTIDE SEQUENCE</scope>
    <source>
        <strain evidence="7">IBT 26290</strain>
    </source>
</reference>
<keyword evidence="5 6" id="KW-0408">Iron</keyword>
<gene>
    <name evidence="7" type="ORF">N7482_003627</name>
</gene>
<reference evidence="7" key="1">
    <citation type="submission" date="2022-11" db="EMBL/GenBank/DDBJ databases">
        <authorList>
            <person name="Petersen C."/>
        </authorList>
    </citation>
    <scope>NUCLEOTIDE SEQUENCE</scope>
    <source>
        <strain evidence="7">IBT 26290</strain>
    </source>
</reference>
<dbReference type="GO" id="GO:0043386">
    <property type="term" value="P:mycotoxin biosynthetic process"/>
    <property type="evidence" value="ECO:0007669"/>
    <property type="project" value="UniProtKB-ARBA"/>
</dbReference>
<dbReference type="InterPro" id="IPR050121">
    <property type="entry name" value="Cytochrome_P450_monoxygenase"/>
</dbReference>
<dbReference type="InterPro" id="IPR001128">
    <property type="entry name" value="Cyt_P450"/>
</dbReference>
<evidence type="ECO:0000256" key="5">
    <source>
        <dbReference type="ARBA" id="ARBA00023004"/>
    </source>
</evidence>
<dbReference type="PRINTS" id="PR00465">
    <property type="entry name" value="EP450IV"/>
</dbReference>
<dbReference type="OrthoDB" id="1470350at2759"/>
<sequence>MIVEVFLLGKDPNKTKQEIRFERTDDLNALKAKAAAQFNIIVPDGISFQNQTGHLLHDVEEVLDSSQPVGILVDGHQVREPAGPEGLPLAGAYYEVFPDHIGNHARMFHKFGGVIKYTTYGRQNYLTCDPNVADVAFSEGPYFTKATSNPNHPLYPINNQHALFLCDTNENWRTAHRFIAPSMNPKAIRHYHPLMQKVVHSSFSVFDELDERGEAWNTYAYMLKLASGAIGEFALGMNLHHFDSVDAPVHTLVTSIQRTLQLNKKVASKGEWYSKLPFGDPKELARVYKHVEDLLDNAFEQCPKGGDQDLPISEAALQATCVFDYLNRAIDEKGQKMPRELISPNMLPVVGAGFVTTACLLSWLLYSLCTYEGTQDRLLQELVDFGVNENTHYDPDLTDSLPYLNKFIKETQRLHNPSFQPGRITKVDCIVPGGYELPKGAALIIALYAIHANPDIWDNPSRFDPERFGRDDSKKRHKCSYIPFATGPRSCIGFNFALGEVKVALPSLVYRYEFSREGENSVEYDPQYQLIRPTNLYIRAKRRTEWPKPTKTSAA</sequence>
<dbReference type="FunFam" id="1.10.630.10:FF:000090">
    <property type="entry name" value="Cytochrome P450 monooxygenase"/>
    <property type="match status" value="1"/>
</dbReference>
<dbReference type="Gene3D" id="1.10.630.10">
    <property type="entry name" value="Cytochrome P450"/>
    <property type="match status" value="1"/>
</dbReference>
<name>A0A9W9I724_9EURO</name>
<evidence type="ECO:0000256" key="3">
    <source>
        <dbReference type="ARBA" id="ARBA00022723"/>
    </source>
</evidence>
<keyword evidence="3 6" id="KW-0479">Metal-binding</keyword>
<keyword evidence="8" id="KW-1185">Reference proteome</keyword>
<dbReference type="InterPro" id="IPR036396">
    <property type="entry name" value="Cyt_P450_sf"/>
</dbReference>
<dbReference type="PRINTS" id="PR00385">
    <property type="entry name" value="P450"/>
</dbReference>
<dbReference type="RefSeq" id="XP_056544494.1">
    <property type="nucleotide sequence ID" value="XM_056685752.1"/>
</dbReference>
<evidence type="ECO:0000313" key="8">
    <source>
        <dbReference type="Proteomes" id="UP001149163"/>
    </source>
</evidence>
<evidence type="ECO:0000256" key="1">
    <source>
        <dbReference type="ARBA" id="ARBA00001971"/>
    </source>
</evidence>
<comment type="similarity">
    <text evidence="2">Belongs to the cytochrome P450 family.</text>
</comment>
<dbReference type="GO" id="GO:0005506">
    <property type="term" value="F:iron ion binding"/>
    <property type="evidence" value="ECO:0007669"/>
    <property type="project" value="InterPro"/>
</dbReference>
<dbReference type="Proteomes" id="UP001149163">
    <property type="component" value="Unassembled WGS sequence"/>
</dbReference>
<dbReference type="Pfam" id="PF00067">
    <property type="entry name" value="p450"/>
    <property type="match status" value="1"/>
</dbReference>
<comment type="caution">
    <text evidence="7">The sequence shown here is derived from an EMBL/GenBank/DDBJ whole genome shotgun (WGS) entry which is preliminary data.</text>
</comment>
<comment type="cofactor">
    <cofactor evidence="1 6">
        <name>heme</name>
        <dbReference type="ChEBI" id="CHEBI:30413"/>
    </cofactor>
</comment>
<organism evidence="7 8">
    <name type="scientific">Penicillium canariense</name>
    <dbReference type="NCBI Taxonomy" id="189055"/>
    <lineage>
        <taxon>Eukaryota</taxon>
        <taxon>Fungi</taxon>
        <taxon>Dikarya</taxon>
        <taxon>Ascomycota</taxon>
        <taxon>Pezizomycotina</taxon>
        <taxon>Eurotiomycetes</taxon>
        <taxon>Eurotiomycetidae</taxon>
        <taxon>Eurotiales</taxon>
        <taxon>Aspergillaceae</taxon>
        <taxon>Penicillium</taxon>
    </lineage>
</organism>
<accession>A0A9W9I724</accession>
<dbReference type="PANTHER" id="PTHR24305">
    <property type="entry name" value="CYTOCHROME P450"/>
    <property type="match status" value="1"/>
</dbReference>
<evidence type="ECO:0000256" key="6">
    <source>
        <dbReference type="PIRSR" id="PIRSR602403-1"/>
    </source>
</evidence>
<evidence type="ECO:0000256" key="4">
    <source>
        <dbReference type="ARBA" id="ARBA00023002"/>
    </source>
</evidence>
<dbReference type="GO" id="GO:0004497">
    <property type="term" value="F:monooxygenase activity"/>
    <property type="evidence" value="ECO:0007669"/>
    <property type="project" value="InterPro"/>
</dbReference>
<protein>
    <submittedName>
        <fullName evidence="7">Cytochrome P450</fullName>
    </submittedName>
</protein>
<dbReference type="AlphaFoldDB" id="A0A9W9I724"/>
<dbReference type="SUPFAM" id="SSF48264">
    <property type="entry name" value="Cytochrome P450"/>
    <property type="match status" value="1"/>
</dbReference>
<keyword evidence="4" id="KW-0560">Oxidoreductase</keyword>
<evidence type="ECO:0000256" key="2">
    <source>
        <dbReference type="ARBA" id="ARBA00010617"/>
    </source>
</evidence>
<keyword evidence="6" id="KW-0349">Heme</keyword>
<evidence type="ECO:0000313" key="7">
    <source>
        <dbReference type="EMBL" id="KAJ5168033.1"/>
    </source>
</evidence>